<dbReference type="GO" id="GO:0006335">
    <property type="term" value="P:DNA replication-dependent chromatin assembly"/>
    <property type="evidence" value="ECO:0007669"/>
    <property type="project" value="TreeGrafter"/>
</dbReference>
<evidence type="ECO:0000256" key="5">
    <source>
        <dbReference type="ARBA" id="ARBA00023242"/>
    </source>
</evidence>
<dbReference type="GO" id="GO:0005654">
    <property type="term" value="C:nucleoplasm"/>
    <property type="evidence" value="ECO:0007669"/>
    <property type="project" value="TreeGrafter"/>
</dbReference>
<feature type="compositionally biased region" description="Acidic residues" evidence="8">
    <location>
        <begin position="135"/>
        <end position="144"/>
    </location>
</feature>
<feature type="compositionally biased region" description="Polar residues" evidence="8">
    <location>
        <begin position="1"/>
        <end position="28"/>
    </location>
</feature>
<dbReference type="InterPro" id="IPR019544">
    <property type="entry name" value="Tetratricopeptide_SHNi-TPR_dom"/>
</dbReference>
<feature type="repeat" description="TPR" evidence="6">
    <location>
        <begin position="208"/>
        <end position="241"/>
    </location>
</feature>
<feature type="compositionally biased region" description="Low complexity" evidence="8">
    <location>
        <begin position="145"/>
        <end position="156"/>
    </location>
</feature>
<dbReference type="InterPro" id="IPR019734">
    <property type="entry name" value="TPR_rpt"/>
</dbReference>
<reference evidence="10" key="1">
    <citation type="submission" date="2013-07" db="EMBL/GenBank/DDBJ databases">
        <authorList>
            <consortium name="The Broad Institute Genome Sequencing Platform"/>
            <person name="Cuomo C."/>
            <person name="Litvintseva A."/>
            <person name="Chen Y."/>
            <person name="Heitman J."/>
            <person name="Sun S."/>
            <person name="Springer D."/>
            <person name="Dromer F."/>
            <person name="Young S.K."/>
            <person name="Zeng Q."/>
            <person name="Gargeya S."/>
            <person name="Fitzgerald M."/>
            <person name="Abouelleil A."/>
            <person name="Alvarado L."/>
            <person name="Berlin A.M."/>
            <person name="Chapman S.B."/>
            <person name="Dewar J."/>
            <person name="Goldberg J."/>
            <person name="Griggs A."/>
            <person name="Gujja S."/>
            <person name="Hansen M."/>
            <person name="Howarth C."/>
            <person name="Imamovic A."/>
            <person name="Larimer J."/>
            <person name="McCowan C."/>
            <person name="Murphy C."/>
            <person name="Pearson M."/>
            <person name="Priest M."/>
            <person name="Roberts A."/>
            <person name="Saif S."/>
            <person name="Shea T."/>
            <person name="Sykes S."/>
            <person name="Wortman J."/>
            <person name="Nusbaum C."/>
            <person name="Birren B."/>
        </authorList>
    </citation>
    <scope>NUCLEOTIDE SEQUENCE</scope>
    <source>
        <strain evidence="10">CBS 10118</strain>
    </source>
</reference>
<dbReference type="GeneID" id="30213610"/>
<feature type="region of interest" description="Disordered" evidence="8">
    <location>
        <begin position="100"/>
        <end position="172"/>
    </location>
</feature>
<dbReference type="GO" id="GO:0034080">
    <property type="term" value="P:CENP-A containing chromatin assembly"/>
    <property type="evidence" value="ECO:0007669"/>
    <property type="project" value="TreeGrafter"/>
</dbReference>
<dbReference type="EMBL" id="CP144543">
    <property type="protein sequence ID" value="WVW82707.1"/>
    <property type="molecule type" value="Genomic_DNA"/>
</dbReference>
<evidence type="ECO:0000256" key="4">
    <source>
        <dbReference type="ARBA" id="ARBA00022803"/>
    </source>
</evidence>
<accession>A0AAJ8K8H0</accession>
<keyword evidence="11" id="KW-1185">Reference proteome</keyword>
<evidence type="ECO:0000256" key="7">
    <source>
        <dbReference type="SAM" id="Coils"/>
    </source>
</evidence>
<dbReference type="Proteomes" id="UP000092730">
    <property type="component" value="Chromosome 3"/>
</dbReference>
<dbReference type="KEGG" id="kbi:30213610"/>
<evidence type="ECO:0000259" key="9">
    <source>
        <dbReference type="Pfam" id="PF10516"/>
    </source>
</evidence>
<feature type="compositionally biased region" description="Low complexity" evidence="8">
    <location>
        <begin position="354"/>
        <end position="363"/>
    </location>
</feature>
<dbReference type="PROSITE" id="PS50005">
    <property type="entry name" value="TPR"/>
    <property type="match status" value="1"/>
</dbReference>
<keyword evidence="4 6" id="KW-0802">TPR repeat</keyword>
<feature type="coiled-coil region" evidence="7">
    <location>
        <begin position="305"/>
        <end position="339"/>
    </location>
</feature>
<evidence type="ECO:0000256" key="3">
    <source>
        <dbReference type="ARBA" id="ARBA00022737"/>
    </source>
</evidence>
<evidence type="ECO:0000313" key="10">
    <source>
        <dbReference type="EMBL" id="WVW82707.1"/>
    </source>
</evidence>
<evidence type="ECO:0000256" key="2">
    <source>
        <dbReference type="ARBA" id="ARBA00008402"/>
    </source>
</evidence>
<dbReference type="Pfam" id="PF10516">
    <property type="entry name" value="SHNi-TPR"/>
    <property type="match status" value="1"/>
</dbReference>
<protein>
    <recommendedName>
        <fullName evidence="9">Tetratricopeptide SHNi-TPR domain-containing protein</fullName>
    </recommendedName>
</protein>
<evidence type="ECO:0000256" key="1">
    <source>
        <dbReference type="ARBA" id="ARBA00004123"/>
    </source>
</evidence>
<feature type="region of interest" description="Disordered" evidence="8">
    <location>
        <begin position="350"/>
        <end position="391"/>
    </location>
</feature>
<keyword evidence="3" id="KW-0677">Repeat</keyword>
<keyword evidence="5" id="KW-0539">Nucleus</keyword>
<feature type="domain" description="Tetratricopeptide SHNi-TPR" evidence="9">
    <location>
        <begin position="208"/>
        <end position="244"/>
    </location>
</feature>
<evidence type="ECO:0000256" key="6">
    <source>
        <dbReference type="PROSITE-ProRule" id="PRU00339"/>
    </source>
</evidence>
<dbReference type="GO" id="GO:0042393">
    <property type="term" value="F:histone binding"/>
    <property type="evidence" value="ECO:0007669"/>
    <property type="project" value="TreeGrafter"/>
</dbReference>
<evidence type="ECO:0000256" key="8">
    <source>
        <dbReference type="SAM" id="MobiDB-lite"/>
    </source>
</evidence>
<feature type="region of interest" description="Disordered" evidence="8">
    <location>
        <begin position="448"/>
        <end position="479"/>
    </location>
</feature>
<comment type="subcellular location">
    <subcellularLocation>
        <location evidence="1">Nucleus</location>
    </subcellularLocation>
</comment>
<keyword evidence="7" id="KW-0175">Coiled coil</keyword>
<name>A0AAJ8K8H0_9TREE</name>
<dbReference type="AlphaFoldDB" id="A0AAJ8K8H0"/>
<feature type="compositionally biased region" description="Basic and acidic residues" evidence="8">
    <location>
        <begin position="101"/>
        <end position="113"/>
    </location>
</feature>
<dbReference type="Gene3D" id="1.25.40.10">
    <property type="entry name" value="Tetratricopeptide repeat domain"/>
    <property type="match status" value="1"/>
</dbReference>
<reference evidence="10" key="2">
    <citation type="submission" date="2024-02" db="EMBL/GenBank/DDBJ databases">
        <title>Comparative genomics of Cryptococcus and Kwoniella reveals pathogenesis evolution and contrasting modes of karyotype evolution via chromosome fusion or intercentromeric recombination.</title>
        <authorList>
            <person name="Coelho M.A."/>
            <person name="David-Palma M."/>
            <person name="Shea T."/>
            <person name="Bowers K."/>
            <person name="McGinley-Smith S."/>
            <person name="Mohammad A.W."/>
            <person name="Gnirke A."/>
            <person name="Yurkov A.M."/>
            <person name="Nowrousian M."/>
            <person name="Sun S."/>
            <person name="Cuomo C.A."/>
            <person name="Heitman J."/>
        </authorList>
    </citation>
    <scope>NUCLEOTIDE SEQUENCE</scope>
    <source>
        <strain evidence="10">CBS 10118</strain>
    </source>
</reference>
<feature type="region of interest" description="Disordered" evidence="8">
    <location>
        <begin position="1"/>
        <end position="32"/>
    </location>
</feature>
<feature type="compositionally biased region" description="Acidic residues" evidence="8">
    <location>
        <begin position="160"/>
        <end position="172"/>
    </location>
</feature>
<dbReference type="PANTHER" id="PTHR15081:SF1">
    <property type="entry name" value="NUCLEAR AUTOANTIGENIC SPERM PROTEIN"/>
    <property type="match status" value="1"/>
</dbReference>
<dbReference type="InterPro" id="IPR011990">
    <property type="entry name" value="TPR-like_helical_dom_sf"/>
</dbReference>
<comment type="similarity">
    <text evidence="2">Belongs to the NASP family.</text>
</comment>
<dbReference type="RefSeq" id="XP_019042602.2">
    <property type="nucleotide sequence ID" value="XM_019195779.2"/>
</dbReference>
<dbReference type="SUPFAM" id="SSF48452">
    <property type="entry name" value="TPR-like"/>
    <property type="match status" value="1"/>
</dbReference>
<evidence type="ECO:0000313" key="11">
    <source>
        <dbReference type="Proteomes" id="UP000092730"/>
    </source>
</evidence>
<dbReference type="InterPro" id="IPR051730">
    <property type="entry name" value="NASP-like"/>
</dbReference>
<gene>
    <name evidence="10" type="ORF">I302_104718</name>
</gene>
<organism evidence="10 11">
    <name type="scientific">Kwoniella bestiolae CBS 10118</name>
    <dbReference type="NCBI Taxonomy" id="1296100"/>
    <lineage>
        <taxon>Eukaryota</taxon>
        <taxon>Fungi</taxon>
        <taxon>Dikarya</taxon>
        <taxon>Basidiomycota</taxon>
        <taxon>Agaricomycotina</taxon>
        <taxon>Tremellomycetes</taxon>
        <taxon>Tremellales</taxon>
        <taxon>Cryptococcaceae</taxon>
        <taxon>Kwoniella</taxon>
    </lineage>
</organism>
<sequence>MHTILTSSEQVPPQPATTNTEENSTAPTNPKEIKEQADKLVGEGKKAIALKQWEEGVNKYGEALDLMRQLVGEFDPAMAPLLLSYGKALYELAFSQAGVMGKEEGSKEADEAVRQGTLEEAPSKNGNFVFSADPTSDDEEDQDQEAGPSTAATTGASGDGEGEGEGDDEPEDDYNAAWEVLDVARTIYQKIVEGKSNDEVKEDKLNLADCYLALGDVSCETENFPQAVQDYSSALSIQSSLLPSSSRVLASTHYQLATVLEFTPNKRSEALSYVEKALEGFKLRLTELKSSSQEGISEEVKKLGEKEKEKEVKDVENLIEDLNVKIEELKSTANVEEANDLISQSINHLLGQPEGDQFGSSSGSGSGKEKDSGPVNDLTSMVRKKKPKVTTTAIPKNVEEVKKVIGEMVQGAQPLVEQAQQVGEPVLEKGQEIVDLAEQKVGEVVGSVGEGLQSAGEGLKRDNEESEEGERKSKKAKTE</sequence>
<proteinExistence type="inferred from homology"/>
<dbReference type="PANTHER" id="PTHR15081">
    <property type="entry name" value="NUCLEAR AUTOANTIGENIC SPERM PROTEIN NASP -RELATED"/>
    <property type="match status" value="1"/>
</dbReference>